<dbReference type="EMBL" id="FSQX01000002">
    <property type="protein sequence ID" value="SIN86544.1"/>
    <property type="molecule type" value="Genomic_DNA"/>
</dbReference>
<sequence>MFEATDLIHSYTRSDAIADGGLIEVNEAAKEAGFKVPVALTTAAWHELVAWDQAARPHGPLQDEAGRLWDVLSLAVHAARKERDSPVVEYTVRVMEPRENGPRVVPKRAVMHIGPGDNLEPVITIMLPGED</sequence>
<dbReference type="AlphaFoldDB" id="A0A1N6EUA9"/>
<gene>
    <name evidence="1" type="ORF">SAMN05878438_3675</name>
</gene>
<accession>A0A1N6EUA9</accession>
<reference evidence="1 2" key="1">
    <citation type="submission" date="2016-11" db="EMBL/GenBank/DDBJ databases">
        <authorList>
            <person name="Jaros S."/>
            <person name="Januszkiewicz K."/>
            <person name="Wedrychowicz H."/>
        </authorList>
    </citation>
    <scope>NUCLEOTIDE SEQUENCE [LARGE SCALE GENOMIC DNA]</scope>
    <source>
        <strain evidence="1 2">ACAM 239</strain>
    </source>
</reference>
<dbReference type="Pfam" id="PF20213">
    <property type="entry name" value="DUF6573"/>
    <property type="match status" value="1"/>
</dbReference>
<protein>
    <submittedName>
        <fullName evidence="1">Uncharacterized protein</fullName>
    </submittedName>
</protein>
<dbReference type="RefSeq" id="WP_074211713.1">
    <property type="nucleotide sequence ID" value="NZ_BJOI01000088.1"/>
</dbReference>
<proteinExistence type="predicted"/>
<organism evidence="1 2">
    <name type="scientific">Vreelandella aquamarina</name>
    <dbReference type="NCBI Taxonomy" id="77097"/>
    <lineage>
        <taxon>Bacteria</taxon>
        <taxon>Pseudomonadati</taxon>
        <taxon>Pseudomonadota</taxon>
        <taxon>Gammaproteobacteria</taxon>
        <taxon>Oceanospirillales</taxon>
        <taxon>Halomonadaceae</taxon>
        <taxon>Vreelandella</taxon>
    </lineage>
</organism>
<dbReference type="InterPro" id="IPR046480">
    <property type="entry name" value="DUF6573"/>
</dbReference>
<evidence type="ECO:0000313" key="1">
    <source>
        <dbReference type="EMBL" id="SIN86544.1"/>
    </source>
</evidence>
<dbReference type="GeneID" id="97278325"/>
<evidence type="ECO:0000313" key="2">
    <source>
        <dbReference type="Proteomes" id="UP000185024"/>
    </source>
</evidence>
<dbReference type="Proteomes" id="UP000185024">
    <property type="component" value="Unassembled WGS sequence"/>
</dbReference>
<name>A0A1N6EUA9_9GAMM</name>